<evidence type="ECO:0000313" key="1">
    <source>
        <dbReference type="EMBL" id="RMJ07035.1"/>
    </source>
</evidence>
<sequence>MPHSEPTKQTPYQFQWPGFTFDIGAGRSVNDESQSQVTLRASRLGNSPKHHVTLCHTQGNKVKRPK</sequence>
<dbReference type="Proteomes" id="UP000277212">
    <property type="component" value="Unassembled WGS sequence"/>
</dbReference>
<name>A0A3M2RQB7_9HYPO</name>
<dbReference type="AlphaFoldDB" id="A0A3M2RQB7"/>
<comment type="caution">
    <text evidence="1">The sequence shown here is derived from an EMBL/GenBank/DDBJ whole genome shotgun (WGS) entry which is preliminary data.</text>
</comment>
<keyword evidence="2" id="KW-1185">Reference proteome</keyword>
<accession>A0A3M2RQB7</accession>
<reference evidence="1 2" key="1">
    <citation type="submission" date="2017-06" db="EMBL/GenBank/DDBJ databases">
        <title>Comparative genomic analysis of Ambrosia Fusariam Clade fungi.</title>
        <authorList>
            <person name="Stajich J.E."/>
            <person name="Carrillo J."/>
            <person name="Kijimoto T."/>
            <person name="Eskalen A."/>
            <person name="O'Donnell K."/>
            <person name="Kasson M."/>
        </authorList>
    </citation>
    <scope>NUCLEOTIDE SEQUENCE [LARGE SCALE GENOMIC DNA]</scope>
    <source>
        <strain evidence="1">UCR3666</strain>
    </source>
</reference>
<protein>
    <submittedName>
        <fullName evidence="1">Uncharacterized protein</fullName>
    </submittedName>
</protein>
<organism evidence="1 2">
    <name type="scientific">Fusarium kuroshium</name>
    <dbReference type="NCBI Taxonomy" id="2010991"/>
    <lineage>
        <taxon>Eukaryota</taxon>
        <taxon>Fungi</taxon>
        <taxon>Dikarya</taxon>
        <taxon>Ascomycota</taxon>
        <taxon>Pezizomycotina</taxon>
        <taxon>Sordariomycetes</taxon>
        <taxon>Hypocreomycetidae</taxon>
        <taxon>Hypocreales</taxon>
        <taxon>Nectriaceae</taxon>
        <taxon>Fusarium</taxon>
        <taxon>Fusarium solani species complex</taxon>
    </lineage>
</organism>
<dbReference type="EMBL" id="NKUJ01000369">
    <property type="protein sequence ID" value="RMJ07035.1"/>
    <property type="molecule type" value="Genomic_DNA"/>
</dbReference>
<gene>
    <name evidence="1" type="ORF">CDV36_013360</name>
</gene>
<proteinExistence type="predicted"/>
<evidence type="ECO:0000313" key="2">
    <source>
        <dbReference type="Proteomes" id="UP000277212"/>
    </source>
</evidence>